<sequence>MSGLPVEWSTDNQEYRHLRIQERNLLRQLTRLWFLMLEFKTTNALQYMVDWLSTYFTVGDTVDTVE</sequence>
<keyword evidence="2" id="KW-1185">Reference proteome</keyword>
<dbReference type="InParanoid" id="A0A2P6MUQ4"/>
<proteinExistence type="predicted"/>
<evidence type="ECO:0000313" key="1">
    <source>
        <dbReference type="EMBL" id="PRP75448.1"/>
    </source>
</evidence>
<organism evidence="1 2">
    <name type="scientific">Planoprotostelium fungivorum</name>
    <dbReference type="NCBI Taxonomy" id="1890364"/>
    <lineage>
        <taxon>Eukaryota</taxon>
        <taxon>Amoebozoa</taxon>
        <taxon>Evosea</taxon>
        <taxon>Variosea</taxon>
        <taxon>Cavosteliida</taxon>
        <taxon>Cavosteliaceae</taxon>
        <taxon>Planoprotostelium</taxon>
    </lineage>
</organism>
<reference evidence="1 2" key="1">
    <citation type="journal article" date="2018" name="Genome Biol. Evol.">
        <title>Multiple Roots of Fruiting Body Formation in Amoebozoa.</title>
        <authorList>
            <person name="Hillmann F."/>
            <person name="Forbes G."/>
            <person name="Novohradska S."/>
            <person name="Ferling I."/>
            <person name="Riege K."/>
            <person name="Groth M."/>
            <person name="Westermann M."/>
            <person name="Marz M."/>
            <person name="Spaller T."/>
            <person name="Winckler T."/>
            <person name="Schaap P."/>
            <person name="Glockner G."/>
        </authorList>
    </citation>
    <scope>NUCLEOTIDE SEQUENCE [LARGE SCALE GENOMIC DNA]</scope>
    <source>
        <strain evidence="1 2">Jena</strain>
    </source>
</reference>
<gene>
    <name evidence="1" type="ORF">PROFUN_15733</name>
</gene>
<protein>
    <submittedName>
        <fullName evidence="1">Uncharacterized protein</fullName>
    </submittedName>
</protein>
<dbReference type="EMBL" id="MDYQ01000384">
    <property type="protein sequence ID" value="PRP75448.1"/>
    <property type="molecule type" value="Genomic_DNA"/>
</dbReference>
<evidence type="ECO:0000313" key="2">
    <source>
        <dbReference type="Proteomes" id="UP000241769"/>
    </source>
</evidence>
<name>A0A2P6MUQ4_9EUKA</name>
<dbReference type="AlphaFoldDB" id="A0A2P6MUQ4"/>
<accession>A0A2P6MUQ4</accession>
<dbReference type="Proteomes" id="UP000241769">
    <property type="component" value="Unassembled WGS sequence"/>
</dbReference>
<comment type="caution">
    <text evidence="1">The sequence shown here is derived from an EMBL/GenBank/DDBJ whole genome shotgun (WGS) entry which is preliminary data.</text>
</comment>